<dbReference type="InterPro" id="IPR051788">
    <property type="entry name" value="MFS_Transporter"/>
</dbReference>
<evidence type="ECO:0000313" key="8">
    <source>
        <dbReference type="EMBL" id="MCU6685784.1"/>
    </source>
</evidence>
<keyword evidence="6 7" id="KW-0472">Membrane</keyword>
<dbReference type="Gene3D" id="1.20.1250.20">
    <property type="entry name" value="MFS general substrate transporter like domains"/>
    <property type="match status" value="2"/>
</dbReference>
<organism evidence="8 9">
    <name type="scientific">Dorea acetigenes</name>
    <dbReference type="NCBI Taxonomy" id="2981787"/>
    <lineage>
        <taxon>Bacteria</taxon>
        <taxon>Bacillati</taxon>
        <taxon>Bacillota</taxon>
        <taxon>Clostridia</taxon>
        <taxon>Lachnospirales</taxon>
        <taxon>Lachnospiraceae</taxon>
        <taxon>Dorea</taxon>
    </lineage>
</organism>
<feature type="transmembrane region" description="Helical" evidence="7">
    <location>
        <begin position="342"/>
        <end position="368"/>
    </location>
</feature>
<evidence type="ECO:0000256" key="7">
    <source>
        <dbReference type="SAM" id="Phobius"/>
    </source>
</evidence>
<sequence length="398" mass="42777">MHFRQTKQFTYNHTIKACFIGFIVQAIVNNFVPLLFLVFQSSYDIALSKITLLITFNFCIQLIVDLLSAGFIDRIGYRASMILAHLLSAAGLLLLTLLPELLPDPFAGLLISVMVYAAGGGLLEVLVSPVVEACPTDNKETAMSLLHSFYCWGHVAVVLISTLFFAVAGTENWKILAILWSIVPLFNCLLFTRVPIYSLLEDSDTGVPVKELFRSRLFCLLLLAMLCAGASEQAVSQWASFFAESGLHVSKTIGDLAGPMFFAALMGASRAIYGKYGERINLNQFMKASSFLCIVGYLIVSLSPLPAISLLGCGICGLSVGILWPGTFSTASKTIPKGGTPLFALLALGGDAGCSLGPTFAGLAASIFDGDLHKGILAAVIFPVLMLLTCFSIKQAHH</sequence>
<feature type="transmembrane region" description="Helical" evidence="7">
    <location>
        <begin position="79"/>
        <end position="99"/>
    </location>
</feature>
<proteinExistence type="inferred from homology"/>
<dbReference type="Proteomes" id="UP001652431">
    <property type="component" value="Unassembled WGS sequence"/>
</dbReference>
<evidence type="ECO:0000256" key="1">
    <source>
        <dbReference type="ARBA" id="ARBA00004651"/>
    </source>
</evidence>
<evidence type="ECO:0000256" key="2">
    <source>
        <dbReference type="ARBA" id="ARBA00008335"/>
    </source>
</evidence>
<feature type="transmembrane region" description="Helical" evidence="7">
    <location>
        <begin position="175"/>
        <end position="196"/>
    </location>
</feature>
<feature type="transmembrane region" description="Helical" evidence="7">
    <location>
        <begin position="308"/>
        <end position="330"/>
    </location>
</feature>
<feature type="transmembrane region" description="Helical" evidence="7">
    <location>
        <begin position="374"/>
        <end position="393"/>
    </location>
</feature>
<dbReference type="RefSeq" id="WP_158368506.1">
    <property type="nucleotide sequence ID" value="NZ_JAOQJU010000002.1"/>
</dbReference>
<feature type="transmembrane region" description="Helical" evidence="7">
    <location>
        <begin position="217"/>
        <end position="236"/>
    </location>
</feature>
<evidence type="ECO:0000256" key="3">
    <source>
        <dbReference type="ARBA" id="ARBA00022448"/>
    </source>
</evidence>
<protein>
    <submittedName>
        <fullName evidence="8">MFS transporter</fullName>
    </submittedName>
</protein>
<evidence type="ECO:0000313" key="9">
    <source>
        <dbReference type="Proteomes" id="UP001652431"/>
    </source>
</evidence>
<feature type="transmembrane region" description="Helical" evidence="7">
    <location>
        <begin position="45"/>
        <end position="67"/>
    </location>
</feature>
<feature type="transmembrane region" description="Helical" evidence="7">
    <location>
        <begin position="105"/>
        <end position="128"/>
    </location>
</feature>
<comment type="subcellular location">
    <subcellularLocation>
        <location evidence="1">Cell membrane</location>
        <topology evidence="1">Multi-pass membrane protein</topology>
    </subcellularLocation>
</comment>
<accession>A0ABT2RK44</accession>
<dbReference type="PANTHER" id="PTHR23514:SF3">
    <property type="entry name" value="BYPASS OF STOP CODON PROTEIN 6"/>
    <property type="match status" value="1"/>
</dbReference>
<comment type="caution">
    <text evidence="8">The sequence shown here is derived from an EMBL/GenBank/DDBJ whole genome shotgun (WGS) entry which is preliminary data.</text>
</comment>
<reference evidence="8 9" key="1">
    <citation type="journal article" date="2021" name="ISME Commun">
        <title>Automated analysis of genomic sequences facilitates high-throughput and comprehensive description of bacteria.</title>
        <authorList>
            <person name="Hitch T.C.A."/>
        </authorList>
    </citation>
    <scope>NUCLEOTIDE SEQUENCE [LARGE SCALE GENOMIC DNA]</scope>
    <source>
        <strain evidence="8 9">Sanger_03</strain>
    </source>
</reference>
<dbReference type="EMBL" id="JAOQJU010000002">
    <property type="protein sequence ID" value="MCU6685784.1"/>
    <property type="molecule type" value="Genomic_DNA"/>
</dbReference>
<dbReference type="PANTHER" id="PTHR23514">
    <property type="entry name" value="BYPASS OF STOP CODON PROTEIN 6"/>
    <property type="match status" value="1"/>
</dbReference>
<name>A0ABT2RK44_9FIRM</name>
<feature type="transmembrane region" description="Helical" evidence="7">
    <location>
        <begin position="20"/>
        <end position="39"/>
    </location>
</feature>
<keyword evidence="5 7" id="KW-1133">Transmembrane helix</keyword>
<keyword evidence="4 7" id="KW-0812">Transmembrane</keyword>
<feature type="transmembrane region" description="Helical" evidence="7">
    <location>
        <begin position="285"/>
        <end position="302"/>
    </location>
</feature>
<evidence type="ECO:0000256" key="6">
    <source>
        <dbReference type="ARBA" id="ARBA00023136"/>
    </source>
</evidence>
<feature type="transmembrane region" description="Helical" evidence="7">
    <location>
        <begin position="149"/>
        <end position="169"/>
    </location>
</feature>
<keyword evidence="9" id="KW-1185">Reference proteome</keyword>
<comment type="similarity">
    <text evidence="2">Belongs to the major facilitator superfamily.</text>
</comment>
<gene>
    <name evidence="8" type="ORF">OCV99_04275</name>
</gene>
<evidence type="ECO:0000256" key="4">
    <source>
        <dbReference type="ARBA" id="ARBA00022692"/>
    </source>
</evidence>
<evidence type="ECO:0000256" key="5">
    <source>
        <dbReference type="ARBA" id="ARBA00022989"/>
    </source>
</evidence>
<dbReference type="SUPFAM" id="SSF103473">
    <property type="entry name" value="MFS general substrate transporter"/>
    <property type="match status" value="1"/>
</dbReference>
<dbReference type="InterPro" id="IPR036259">
    <property type="entry name" value="MFS_trans_sf"/>
</dbReference>
<dbReference type="Pfam" id="PF07690">
    <property type="entry name" value="MFS_1"/>
    <property type="match status" value="1"/>
</dbReference>
<feature type="transmembrane region" description="Helical" evidence="7">
    <location>
        <begin position="256"/>
        <end position="273"/>
    </location>
</feature>
<keyword evidence="3" id="KW-0813">Transport</keyword>
<dbReference type="InterPro" id="IPR011701">
    <property type="entry name" value="MFS"/>
</dbReference>